<reference evidence="3 4" key="1">
    <citation type="submission" date="2017-01" db="EMBL/GenBank/DDBJ databases">
        <authorList>
            <person name="Mah S.A."/>
            <person name="Swanson W.J."/>
            <person name="Moy G.W."/>
            <person name="Vacquier V.D."/>
        </authorList>
    </citation>
    <scope>NUCLEOTIDE SEQUENCE [LARGE SCALE GENOMIC DNA]</scope>
    <source>
        <strain evidence="3 4">DSM 26375</strain>
    </source>
</reference>
<dbReference type="Gene3D" id="3.40.50.720">
    <property type="entry name" value="NAD(P)-binding Rossmann-like Domain"/>
    <property type="match status" value="1"/>
</dbReference>
<dbReference type="EMBL" id="FTOT01000003">
    <property type="protein sequence ID" value="SIS94878.1"/>
    <property type="molecule type" value="Genomic_DNA"/>
</dbReference>
<comment type="similarity">
    <text evidence="1">Belongs to the short-chain dehydrogenases/reductases (SDR) family.</text>
</comment>
<gene>
    <name evidence="3" type="ORF">SAMN05421774_103212</name>
</gene>
<dbReference type="InterPro" id="IPR036291">
    <property type="entry name" value="NAD(P)-bd_dom_sf"/>
</dbReference>
<dbReference type="OrthoDB" id="9803628at2"/>
<dbReference type="GO" id="GO:0016616">
    <property type="term" value="F:oxidoreductase activity, acting on the CH-OH group of donors, NAD or NADP as acceptor"/>
    <property type="evidence" value="ECO:0007669"/>
    <property type="project" value="TreeGrafter"/>
</dbReference>
<evidence type="ECO:0000256" key="1">
    <source>
        <dbReference type="ARBA" id="ARBA00006484"/>
    </source>
</evidence>
<keyword evidence="4" id="KW-1185">Reference proteome</keyword>
<accession>A0A1N7N9D9</accession>
<protein>
    <submittedName>
        <fullName evidence="3">NAD(P)-dependent dehydrogenase, short-chain alcohol dehydrogenase family</fullName>
    </submittedName>
</protein>
<evidence type="ECO:0000256" key="2">
    <source>
        <dbReference type="ARBA" id="ARBA00023002"/>
    </source>
</evidence>
<dbReference type="PRINTS" id="PR00081">
    <property type="entry name" value="GDHRDH"/>
</dbReference>
<dbReference type="AlphaFoldDB" id="A0A1N7N9D9"/>
<proteinExistence type="inferred from homology"/>
<dbReference type="SUPFAM" id="SSF51735">
    <property type="entry name" value="NAD(P)-binding Rossmann-fold domains"/>
    <property type="match status" value="1"/>
</dbReference>
<dbReference type="PANTHER" id="PTHR42760:SF115">
    <property type="entry name" value="3-OXOACYL-[ACYL-CARRIER-PROTEIN] REDUCTASE FABG"/>
    <property type="match status" value="1"/>
</dbReference>
<dbReference type="CDD" id="cd05233">
    <property type="entry name" value="SDR_c"/>
    <property type="match status" value="1"/>
</dbReference>
<dbReference type="Pfam" id="PF13561">
    <property type="entry name" value="adh_short_C2"/>
    <property type="match status" value="1"/>
</dbReference>
<dbReference type="Proteomes" id="UP000186141">
    <property type="component" value="Unassembled WGS sequence"/>
</dbReference>
<keyword evidence="2" id="KW-0560">Oxidoreductase</keyword>
<dbReference type="STRING" id="1086013.SAMN05421774_103212"/>
<dbReference type="RefSeq" id="WP_076530637.1">
    <property type="nucleotide sequence ID" value="NZ_BMEH01000003.1"/>
</dbReference>
<name>A0A1N7N9D9_9RHOB</name>
<dbReference type="FunFam" id="3.40.50.720:FF:000084">
    <property type="entry name" value="Short-chain dehydrogenase reductase"/>
    <property type="match status" value="1"/>
</dbReference>
<evidence type="ECO:0000313" key="3">
    <source>
        <dbReference type="EMBL" id="SIS94878.1"/>
    </source>
</evidence>
<organism evidence="3 4">
    <name type="scientific">Gemmobacter megaterium</name>
    <dbReference type="NCBI Taxonomy" id="1086013"/>
    <lineage>
        <taxon>Bacteria</taxon>
        <taxon>Pseudomonadati</taxon>
        <taxon>Pseudomonadota</taxon>
        <taxon>Alphaproteobacteria</taxon>
        <taxon>Rhodobacterales</taxon>
        <taxon>Paracoccaceae</taxon>
        <taxon>Gemmobacter</taxon>
    </lineage>
</organism>
<dbReference type="InterPro" id="IPR002347">
    <property type="entry name" value="SDR_fam"/>
</dbReference>
<dbReference type="PANTHER" id="PTHR42760">
    <property type="entry name" value="SHORT-CHAIN DEHYDROGENASES/REDUCTASES FAMILY MEMBER"/>
    <property type="match status" value="1"/>
</dbReference>
<sequence>MTHQRIAVVTGAASGIGKACAERLAADGWHVVCADIQLEAARVVAGQIGGTARQLDVTDEAATEALAEDLWSALGPVSACVACAGVLQPWDRPHELDMKVFDRVLDVDFRGVFLTAKAFGTRMAQGDGGALVLISSCAAFRSTPLHAYGPAKAAVVALTETLAAEWGRSGVRVNGVAPAYTLTEVIEKQAREGMRDLSTFGADLLIGRAIRPAEIAAPVSFLLSGGASAITGITLPVDGGLLASGVWASYGGIRPAYAPVD</sequence>
<evidence type="ECO:0000313" key="4">
    <source>
        <dbReference type="Proteomes" id="UP000186141"/>
    </source>
</evidence>